<sequence>MWLAKRAPAARAARLTLRTRRLVEATLSSVLVLSRVPQPFSWVCALALGAAVAGTQTDRLRSASLALIACALAFVFSCAWVRFALPFIYRTNGARHAASRTGAGATDVSAARGGVSALPHLPDDVALLILARLRLDDVKAFGRCSRRTRALSLAPSLWRRIVVPDQAASVSAAVGAIPRCFEGPCTVAIRAGVYVEGQRSRLHRLLGMDCGLRTGIRITRPVVLEPFTDGDEVVIESDAGEAIAILPGAEAAVVRGLTVRTISFASHALAVYADGVLVERCVLRASGRNSCGVVVTGSGVRAHISRCAISGCGGGGVLLAYGVGPVCVSDTLITENGWSGIGAFSGASVVISRCDIRANKMFAIGVARDVSVSLREQPPMDGNELGGLHRYLAPPLHPQVSMQSR</sequence>
<comment type="caution">
    <text evidence="3">The sequence shown here is derived from an EMBL/GenBank/DDBJ whole genome shotgun (WGS) entry which is preliminary data.</text>
</comment>
<dbReference type="InterPro" id="IPR001810">
    <property type="entry name" value="F-box_dom"/>
</dbReference>
<keyword evidence="1" id="KW-1133">Transmembrane helix</keyword>
<dbReference type="InterPro" id="IPR011050">
    <property type="entry name" value="Pectin_lyase_fold/virulence"/>
</dbReference>
<evidence type="ECO:0000259" key="2">
    <source>
        <dbReference type="PROSITE" id="PS50181"/>
    </source>
</evidence>
<feature type="transmembrane region" description="Helical" evidence="1">
    <location>
        <begin position="65"/>
        <end position="85"/>
    </location>
</feature>
<dbReference type="Pfam" id="PF12937">
    <property type="entry name" value="F-box-like"/>
    <property type="match status" value="1"/>
</dbReference>
<dbReference type="AlphaFoldDB" id="A0A8J5XAS9"/>
<evidence type="ECO:0000313" key="4">
    <source>
        <dbReference type="Proteomes" id="UP000751190"/>
    </source>
</evidence>
<protein>
    <recommendedName>
        <fullName evidence="2">F-box domain-containing protein</fullName>
    </recommendedName>
</protein>
<name>A0A8J5XAS9_DIALT</name>
<keyword evidence="1" id="KW-0472">Membrane</keyword>
<dbReference type="SMART" id="SM00710">
    <property type="entry name" value="PbH1"/>
    <property type="match status" value="4"/>
</dbReference>
<evidence type="ECO:0000256" key="1">
    <source>
        <dbReference type="SAM" id="Phobius"/>
    </source>
</evidence>
<evidence type="ECO:0000313" key="3">
    <source>
        <dbReference type="EMBL" id="KAG8463083.1"/>
    </source>
</evidence>
<dbReference type="OMA" id="RCDIRAN"/>
<gene>
    <name evidence="3" type="ORF">KFE25_001856</name>
</gene>
<dbReference type="EMBL" id="JAGTXO010000018">
    <property type="protein sequence ID" value="KAG8463083.1"/>
    <property type="molecule type" value="Genomic_DNA"/>
</dbReference>
<dbReference type="InterPro" id="IPR012334">
    <property type="entry name" value="Pectin_lyas_fold"/>
</dbReference>
<accession>A0A8J5XAS9</accession>
<dbReference type="InterPro" id="IPR006626">
    <property type="entry name" value="PbH1"/>
</dbReference>
<keyword evidence="4" id="KW-1185">Reference proteome</keyword>
<dbReference type="Proteomes" id="UP000751190">
    <property type="component" value="Unassembled WGS sequence"/>
</dbReference>
<dbReference type="SUPFAM" id="SSF51126">
    <property type="entry name" value="Pectin lyase-like"/>
    <property type="match status" value="1"/>
</dbReference>
<organism evidence="3 4">
    <name type="scientific">Diacronema lutheri</name>
    <name type="common">Unicellular marine alga</name>
    <name type="synonym">Monochrysis lutheri</name>
    <dbReference type="NCBI Taxonomy" id="2081491"/>
    <lineage>
        <taxon>Eukaryota</taxon>
        <taxon>Haptista</taxon>
        <taxon>Haptophyta</taxon>
        <taxon>Pavlovophyceae</taxon>
        <taxon>Pavlovales</taxon>
        <taxon>Pavlovaceae</taxon>
        <taxon>Diacronema</taxon>
    </lineage>
</organism>
<dbReference type="InterPro" id="IPR039448">
    <property type="entry name" value="Beta_helix"/>
</dbReference>
<dbReference type="Gene3D" id="2.160.20.10">
    <property type="entry name" value="Single-stranded right-handed beta-helix, Pectin lyase-like"/>
    <property type="match status" value="1"/>
</dbReference>
<dbReference type="InterPro" id="IPR036047">
    <property type="entry name" value="F-box-like_dom_sf"/>
</dbReference>
<keyword evidence="1" id="KW-0812">Transmembrane</keyword>
<dbReference type="Pfam" id="PF13229">
    <property type="entry name" value="Beta_helix"/>
    <property type="match status" value="1"/>
</dbReference>
<reference evidence="3" key="1">
    <citation type="submission" date="2021-05" db="EMBL/GenBank/DDBJ databases">
        <title>The genome of the haptophyte Pavlova lutheri (Diacronema luteri, Pavlovales) - a model for lipid biosynthesis in eukaryotic algae.</title>
        <authorList>
            <person name="Hulatt C.J."/>
            <person name="Posewitz M.C."/>
        </authorList>
    </citation>
    <scope>NUCLEOTIDE SEQUENCE</scope>
    <source>
        <strain evidence="3">NIVA-4/92</strain>
    </source>
</reference>
<dbReference type="SUPFAM" id="SSF81383">
    <property type="entry name" value="F-box domain"/>
    <property type="match status" value="1"/>
</dbReference>
<feature type="domain" description="F-box" evidence="2">
    <location>
        <begin position="115"/>
        <end position="161"/>
    </location>
</feature>
<proteinExistence type="predicted"/>
<dbReference type="PROSITE" id="PS50181">
    <property type="entry name" value="FBOX"/>
    <property type="match status" value="1"/>
</dbReference>